<evidence type="ECO:0000256" key="6">
    <source>
        <dbReference type="SAM" id="SignalP"/>
    </source>
</evidence>
<feature type="signal peptide" evidence="6">
    <location>
        <begin position="1"/>
        <end position="17"/>
    </location>
</feature>
<evidence type="ECO:0000313" key="7">
    <source>
        <dbReference type="EMBL" id="GMT09029.1"/>
    </source>
</evidence>
<feature type="region of interest" description="Disordered" evidence="5">
    <location>
        <begin position="63"/>
        <end position="87"/>
    </location>
</feature>
<name>A0AAV5URU9_9BILA</name>
<sequence>TMRLPLLIVVICAAINARKLKLRHLAKPHDQSAAHAARQSGCRDPPDLKEQLAEWLSEAAEGNTGEDWIQPSENDDDWSAPPSGDSLCDAPLDTSTTSNVMQRSLCPWTWRVSYDDAREPKMLSEATCLCRRSRGTSGSYCMPIKRDTPILKRIKCNTDTGLFEYARAKVPTTVGCHSVLPRTQRATFMTSSKKNHDDVVV</sequence>
<proteinExistence type="inferred from homology"/>
<gene>
    <name evidence="7" type="ORF">PFISCL1PPCAC_326</name>
</gene>
<organism evidence="7 8">
    <name type="scientific">Pristionchus fissidentatus</name>
    <dbReference type="NCBI Taxonomy" id="1538716"/>
    <lineage>
        <taxon>Eukaryota</taxon>
        <taxon>Metazoa</taxon>
        <taxon>Ecdysozoa</taxon>
        <taxon>Nematoda</taxon>
        <taxon>Chromadorea</taxon>
        <taxon>Rhabditida</taxon>
        <taxon>Rhabditina</taxon>
        <taxon>Diplogasteromorpha</taxon>
        <taxon>Diplogasteroidea</taxon>
        <taxon>Neodiplogasteridae</taxon>
        <taxon>Pristionchus</taxon>
    </lineage>
</organism>
<dbReference type="GO" id="GO:0005576">
    <property type="term" value="C:extracellular region"/>
    <property type="evidence" value="ECO:0007669"/>
    <property type="project" value="UniProtKB-SubCell"/>
</dbReference>
<dbReference type="InterPro" id="IPR010345">
    <property type="entry name" value="IL-17_fam"/>
</dbReference>
<evidence type="ECO:0000313" key="8">
    <source>
        <dbReference type="Proteomes" id="UP001432322"/>
    </source>
</evidence>
<protein>
    <submittedName>
        <fullName evidence="7">Uncharacterized protein</fullName>
    </submittedName>
</protein>
<feature type="non-terminal residue" evidence="7">
    <location>
        <position position="1"/>
    </location>
</feature>
<keyword evidence="4 6" id="KW-0732">Signal</keyword>
<evidence type="ECO:0000256" key="4">
    <source>
        <dbReference type="ARBA" id="ARBA00022729"/>
    </source>
</evidence>
<evidence type="ECO:0000256" key="5">
    <source>
        <dbReference type="SAM" id="MobiDB-lite"/>
    </source>
</evidence>
<keyword evidence="3" id="KW-0964">Secreted</keyword>
<dbReference type="SUPFAM" id="SSF57501">
    <property type="entry name" value="Cystine-knot cytokines"/>
    <property type="match status" value="1"/>
</dbReference>
<accession>A0AAV5URU9</accession>
<comment type="subcellular location">
    <subcellularLocation>
        <location evidence="1">Secreted</location>
    </subcellularLocation>
</comment>
<comment type="similarity">
    <text evidence="2">Belongs to the IL-17 family.</text>
</comment>
<dbReference type="EMBL" id="BTSY01000001">
    <property type="protein sequence ID" value="GMT09029.1"/>
    <property type="molecule type" value="Genomic_DNA"/>
</dbReference>
<evidence type="ECO:0000256" key="2">
    <source>
        <dbReference type="ARBA" id="ARBA00007236"/>
    </source>
</evidence>
<evidence type="ECO:0000256" key="3">
    <source>
        <dbReference type="ARBA" id="ARBA00022525"/>
    </source>
</evidence>
<dbReference type="Proteomes" id="UP001432322">
    <property type="component" value="Unassembled WGS sequence"/>
</dbReference>
<keyword evidence="8" id="KW-1185">Reference proteome</keyword>
<comment type="caution">
    <text evidence="7">The sequence shown here is derived from an EMBL/GenBank/DDBJ whole genome shotgun (WGS) entry which is preliminary data.</text>
</comment>
<dbReference type="GO" id="GO:0005125">
    <property type="term" value="F:cytokine activity"/>
    <property type="evidence" value="ECO:0007669"/>
    <property type="project" value="InterPro"/>
</dbReference>
<dbReference type="InterPro" id="IPR029034">
    <property type="entry name" value="Cystine-knot_cytokine"/>
</dbReference>
<feature type="chain" id="PRO_5043529023" evidence="6">
    <location>
        <begin position="18"/>
        <end position="201"/>
    </location>
</feature>
<dbReference type="Pfam" id="PF06083">
    <property type="entry name" value="IL17"/>
    <property type="match status" value="1"/>
</dbReference>
<dbReference type="AlphaFoldDB" id="A0AAV5URU9"/>
<dbReference type="Gene3D" id="2.10.90.10">
    <property type="entry name" value="Cystine-knot cytokines"/>
    <property type="match status" value="1"/>
</dbReference>
<reference evidence="7" key="1">
    <citation type="submission" date="2023-10" db="EMBL/GenBank/DDBJ databases">
        <title>Genome assembly of Pristionchus species.</title>
        <authorList>
            <person name="Yoshida K."/>
            <person name="Sommer R.J."/>
        </authorList>
    </citation>
    <scope>NUCLEOTIDE SEQUENCE</scope>
    <source>
        <strain evidence="7">RS5133</strain>
    </source>
</reference>
<evidence type="ECO:0000256" key="1">
    <source>
        <dbReference type="ARBA" id="ARBA00004613"/>
    </source>
</evidence>